<gene>
    <name evidence="1" type="ORF">A2V80_01050</name>
</gene>
<organism evidence="1 2">
    <name type="scientific">Candidatus Woesebacteria bacterium RBG_16_39_8b</name>
    <dbReference type="NCBI Taxonomy" id="1802482"/>
    <lineage>
        <taxon>Bacteria</taxon>
        <taxon>Candidatus Woeseibacteriota</taxon>
    </lineage>
</organism>
<accession>A0A1F7XDT0</accession>
<reference evidence="1 2" key="1">
    <citation type="journal article" date="2016" name="Nat. Commun.">
        <title>Thousands of microbial genomes shed light on interconnected biogeochemical processes in an aquifer system.</title>
        <authorList>
            <person name="Anantharaman K."/>
            <person name="Brown C.T."/>
            <person name="Hug L.A."/>
            <person name="Sharon I."/>
            <person name="Castelle C.J."/>
            <person name="Probst A.J."/>
            <person name="Thomas B.C."/>
            <person name="Singh A."/>
            <person name="Wilkins M.J."/>
            <person name="Karaoz U."/>
            <person name="Brodie E.L."/>
            <person name="Williams K.H."/>
            <person name="Hubbard S.S."/>
            <person name="Banfield J.F."/>
        </authorList>
    </citation>
    <scope>NUCLEOTIDE SEQUENCE [LARGE SCALE GENOMIC DNA]</scope>
</reference>
<evidence type="ECO:0000313" key="1">
    <source>
        <dbReference type="EMBL" id="OGM13166.1"/>
    </source>
</evidence>
<proteinExistence type="predicted"/>
<dbReference type="AlphaFoldDB" id="A0A1F7XDT0"/>
<sequence>MLKEFALKFPVVGEVVKKVEITQREEKLAHNLHRQWSTNEIDFTQVMSSLRKAVQTHGIDENRTMLLISKHFEEASE</sequence>
<protein>
    <submittedName>
        <fullName evidence="1">Uncharacterized protein</fullName>
    </submittedName>
</protein>
<evidence type="ECO:0000313" key="2">
    <source>
        <dbReference type="Proteomes" id="UP000179013"/>
    </source>
</evidence>
<comment type="caution">
    <text evidence="1">The sequence shown here is derived from an EMBL/GenBank/DDBJ whole genome shotgun (WGS) entry which is preliminary data.</text>
</comment>
<dbReference type="Proteomes" id="UP000179013">
    <property type="component" value="Unassembled WGS sequence"/>
</dbReference>
<dbReference type="EMBL" id="MGFU01000011">
    <property type="protein sequence ID" value="OGM13166.1"/>
    <property type="molecule type" value="Genomic_DNA"/>
</dbReference>
<name>A0A1F7XDT0_9BACT</name>